<keyword evidence="2" id="KW-0378">Hydrolase</keyword>
<dbReference type="GO" id="GO:0016787">
    <property type="term" value="F:hydrolase activity"/>
    <property type="evidence" value="ECO:0007669"/>
    <property type="project" value="UniProtKB-KW"/>
</dbReference>
<organism evidence="2 3">
    <name type="scientific">Micavibrio aeruginosavorus</name>
    <dbReference type="NCBI Taxonomy" id="349221"/>
    <lineage>
        <taxon>Bacteria</taxon>
        <taxon>Pseudomonadati</taxon>
        <taxon>Bdellovibrionota</taxon>
        <taxon>Bdellovibrionia</taxon>
        <taxon>Bdellovibrionales</taxon>
        <taxon>Pseudobdellovibrionaceae</taxon>
        <taxon>Micavibrio</taxon>
    </lineage>
</organism>
<evidence type="ECO:0000313" key="3">
    <source>
        <dbReference type="Proteomes" id="UP000595362"/>
    </source>
</evidence>
<evidence type="ECO:0000313" key="2">
    <source>
        <dbReference type="EMBL" id="QQG36058.1"/>
    </source>
</evidence>
<dbReference type="SUPFAM" id="SSF53474">
    <property type="entry name" value="alpha/beta-Hydrolases"/>
    <property type="match status" value="1"/>
</dbReference>
<dbReference type="EMBL" id="CP066681">
    <property type="protein sequence ID" value="QQG36058.1"/>
    <property type="molecule type" value="Genomic_DNA"/>
</dbReference>
<dbReference type="AlphaFoldDB" id="A0A7T5R1Y3"/>
<dbReference type="Gene3D" id="3.40.50.1820">
    <property type="entry name" value="alpha/beta hydrolase"/>
    <property type="match status" value="1"/>
</dbReference>
<gene>
    <name evidence="2" type="ORF">HYS17_11280</name>
</gene>
<dbReference type="InterPro" id="IPR022742">
    <property type="entry name" value="Hydrolase_4"/>
</dbReference>
<sequence length="335" mass="37888">MIKADSLPALEPRFLPPEGWRWHNFTNPQGRRIRFGTVAPASRIPDAVVIVAPGLSEFGEKYFELAHDLLKRNLSLWVIDWQGQGKSDRHLNSHPQRRHASSFDDDVSDLHYFIMEYVKHSAVHPDVGRIPLVLLGHSMGSNVGLRYLYRHPDTFACAAFSSPMLGIKDTRVIPRPLRLLLTASLNECAGNSYVFGGRDWTHESRARPGHNIFSSDPLRDQVHNQWCLHDSSLQVGSPTFRWLHEAEKSCAFLTDTKILQAIHTPLLLVMAEKDALVDNKATRKAAKILPSAHLLEIPGARHEILMEADPLRNQFLSAFEELLTRNAVRGQLKPF</sequence>
<evidence type="ECO:0000259" key="1">
    <source>
        <dbReference type="Pfam" id="PF12146"/>
    </source>
</evidence>
<reference evidence="2 3" key="1">
    <citation type="submission" date="2020-07" db="EMBL/GenBank/DDBJ databases">
        <title>Huge and variable diversity of episymbiotic CPR bacteria and DPANN archaea in groundwater ecosystems.</title>
        <authorList>
            <person name="He C.Y."/>
            <person name="Keren R."/>
            <person name="Whittaker M."/>
            <person name="Farag I.F."/>
            <person name="Doudna J."/>
            <person name="Cate J.H.D."/>
            <person name="Banfield J.F."/>
        </authorList>
    </citation>
    <scope>NUCLEOTIDE SEQUENCE [LARGE SCALE GENOMIC DNA]</scope>
    <source>
        <strain evidence="2">NC_groundwater_70_Ag_B-0.1um_54_66</strain>
    </source>
</reference>
<dbReference type="PANTHER" id="PTHR11614">
    <property type="entry name" value="PHOSPHOLIPASE-RELATED"/>
    <property type="match status" value="1"/>
</dbReference>
<dbReference type="Proteomes" id="UP000595362">
    <property type="component" value="Chromosome"/>
</dbReference>
<protein>
    <submittedName>
        <fullName evidence="2">Alpha/beta hydrolase</fullName>
    </submittedName>
</protein>
<dbReference type="InterPro" id="IPR029058">
    <property type="entry name" value="AB_hydrolase_fold"/>
</dbReference>
<dbReference type="Pfam" id="PF12146">
    <property type="entry name" value="Hydrolase_4"/>
    <property type="match status" value="1"/>
</dbReference>
<accession>A0A7T5R1Y3</accession>
<name>A0A7T5R1Y3_9BACT</name>
<dbReference type="InterPro" id="IPR051044">
    <property type="entry name" value="MAG_DAG_Lipase"/>
</dbReference>
<feature type="domain" description="Serine aminopeptidase S33" evidence="1">
    <location>
        <begin position="45"/>
        <end position="309"/>
    </location>
</feature>
<proteinExistence type="predicted"/>